<accession>A0ABU3SBU1</accession>
<evidence type="ECO:0000256" key="3">
    <source>
        <dbReference type="ARBA" id="ARBA00022741"/>
    </source>
</evidence>
<dbReference type="Proteomes" id="UP001254257">
    <property type="component" value="Unassembled WGS sequence"/>
</dbReference>
<evidence type="ECO:0000256" key="5">
    <source>
        <dbReference type="ARBA" id="ARBA00022970"/>
    </source>
</evidence>
<dbReference type="RefSeq" id="WP_316020028.1">
    <property type="nucleotide sequence ID" value="NZ_JAWDID010000036.1"/>
</dbReference>
<dbReference type="CDD" id="cd03224">
    <property type="entry name" value="ABC_TM1139_LivF_branched"/>
    <property type="match status" value="1"/>
</dbReference>
<keyword evidence="3" id="KW-0547">Nucleotide-binding</keyword>
<name>A0ABU3SBU1_9HYPH</name>
<evidence type="ECO:0000313" key="7">
    <source>
        <dbReference type="EMBL" id="MDU0342242.1"/>
    </source>
</evidence>
<dbReference type="SMART" id="SM00382">
    <property type="entry name" value="AAA"/>
    <property type="match status" value="1"/>
</dbReference>
<keyword evidence="2" id="KW-0813">Transport</keyword>
<dbReference type="GO" id="GO:0005524">
    <property type="term" value="F:ATP binding"/>
    <property type="evidence" value="ECO:0007669"/>
    <property type="project" value="UniProtKB-KW"/>
</dbReference>
<keyword evidence="4 7" id="KW-0067">ATP-binding</keyword>
<reference evidence="7 8" key="1">
    <citation type="submission" date="2023-09" db="EMBL/GenBank/DDBJ databases">
        <title>Whole genome shotgun sequencing (WGS) of Bosea sp. ZW T0_25, isolated from stored onions (Allium cepa).</title>
        <authorList>
            <person name="Stoll D.A."/>
            <person name="Huch M."/>
        </authorList>
    </citation>
    <scope>NUCLEOTIDE SEQUENCE [LARGE SCALE GENOMIC DNA]</scope>
    <source>
        <strain evidence="7 8">ZW T0_25</strain>
    </source>
</reference>
<gene>
    <name evidence="7" type="ORF">RKE40_20280</name>
</gene>
<evidence type="ECO:0000256" key="2">
    <source>
        <dbReference type="ARBA" id="ARBA00022448"/>
    </source>
</evidence>
<feature type="domain" description="ABC transporter" evidence="6">
    <location>
        <begin position="7"/>
        <end position="240"/>
    </location>
</feature>
<dbReference type="InterPro" id="IPR027417">
    <property type="entry name" value="P-loop_NTPase"/>
</dbReference>
<evidence type="ECO:0000256" key="1">
    <source>
        <dbReference type="ARBA" id="ARBA00005417"/>
    </source>
</evidence>
<protein>
    <submittedName>
        <fullName evidence="7">ABC transporter ATP-binding protein</fullName>
    </submittedName>
</protein>
<dbReference type="InterPro" id="IPR003439">
    <property type="entry name" value="ABC_transporter-like_ATP-bd"/>
</dbReference>
<dbReference type="PROSITE" id="PS50893">
    <property type="entry name" value="ABC_TRANSPORTER_2"/>
    <property type="match status" value="1"/>
</dbReference>
<keyword evidence="5" id="KW-0029">Amino-acid transport</keyword>
<sequence>MTTSPILELDGVVGGYGAMTILNGTTFKVRRAAITTVIGPNGAGKSTVFKAIFGLLKVREGHIRLDGRDITNWNQRKLLEAGICYVPQGRNIFPELSVRHNIELGSVAAGAGITDMPKRLEAALDRFPALRRKADQQASTLSGGEQKQLEIVRGLLLDPQLVLIDEPSIGLSPMMVQETFGILKDLRAKGVTILMVEQNARSALEISDEGLVLELGQTRMQGPAAEILADPRVGQLFLGGAMTDAA</sequence>
<dbReference type="Gene3D" id="3.40.50.300">
    <property type="entry name" value="P-loop containing nucleotide triphosphate hydrolases"/>
    <property type="match status" value="1"/>
</dbReference>
<dbReference type="PANTHER" id="PTHR43820">
    <property type="entry name" value="HIGH-AFFINITY BRANCHED-CHAIN AMINO ACID TRANSPORT ATP-BINDING PROTEIN LIVF"/>
    <property type="match status" value="1"/>
</dbReference>
<comment type="similarity">
    <text evidence="1">Belongs to the ABC transporter superfamily.</text>
</comment>
<evidence type="ECO:0000259" key="6">
    <source>
        <dbReference type="PROSITE" id="PS50893"/>
    </source>
</evidence>
<dbReference type="Pfam" id="PF00005">
    <property type="entry name" value="ABC_tran"/>
    <property type="match status" value="1"/>
</dbReference>
<dbReference type="PANTHER" id="PTHR43820:SF6">
    <property type="entry name" value="ABC TRANSPORTER ATP-BINDING PROTEIN"/>
    <property type="match status" value="1"/>
</dbReference>
<dbReference type="InterPro" id="IPR052156">
    <property type="entry name" value="BCAA_Transport_ATP-bd_LivF"/>
</dbReference>
<dbReference type="SUPFAM" id="SSF52540">
    <property type="entry name" value="P-loop containing nucleoside triphosphate hydrolases"/>
    <property type="match status" value="1"/>
</dbReference>
<dbReference type="EMBL" id="JAWDID010000036">
    <property type="protein sequence ID" value="MDU0342242.1"/>
    <property type="molecule type" value="Genomic_DNA"/>
</dbReference>
<comment type="caution">
    <text evidence="7">The sequence shown here is derived from an EMBL/GenBank/DDBJ whole genome shotgun (WGS) entry which is preliminary data.</text>
</comment>
<evidence type="ECO:0000256" key="4">
    <source>
        <dbReference type="ARBA" id="ARBA00022840"/>
    </source>
</evidence>
<organism evidence="7 8">
    <name type="scientific">Bosea rubneri</name>
    <dbReference type="NCBI Taxonomy" id="3075434"/>
    <lineage>
        <taxon>Bacteria</taxon>
        <taxon>Pseudomonadati</taxon>
        <taxon>Pseudomonadota</taxon>
        <taxon>Alphaproteobacteria</taxon>
        <taxon>Hyphomicrobiales</taxon>
        <taxon>Boseaceae</taxon>
        <taxon>Bosea</taxon>
    </lineage>
</organism>
<evidence type="ECO:0000313" key="8">
    <source>
        <dbReference type="Proteomes" id="UP001254257"/>
    </source>
</evidence>
<proteinExistence type="inferred from homology"/>
<dbReference type="InterPro" id="IPR003593">
    <property type="entry name" value="AAA+_ATPase"/>
</dbReference>
<keyword evidence="8" id="KW-1185">Reference proteome</keyword>